<dbReference type="InterPro" id="IPR008728">
    <property type="entry name" value="Elongator_complex_protein_4"/>
</dbReference>
<protein>
    <recommendedName>
        <fullName evidence="5">Elongator complex protein 4</fullName>
    </recommendedName>
</protein>
<dbReference type="Pfam" id="PF05625">
    <property type="entry name" value="PAXNEB"/>
    <property type="match status" value="1"/>
</dbReference>
<dbReference type="InterPro" id="IPR027417">
    <property type="entry name" value="P-loop_NTPase"/>
</dbReference>
<dbReference type="GO" id="GO:0033588">
    <property type="term" value="C:elongator holoenzyme complex"/>
    <property type="evidence" value="ECO:0007669"/>
    <property type="project" value="InterPro"/>
</dbReference>
<evidence type="ECO:0000256" key="6">
    <source>
        <dbReference type="ARBA" id="ARBA00022490"/>
    </source>
</evidence>
<dbReference type="WBParaSite" id="PSAMB.scaffold3715size17125.g22306.t1">
    <property type="protein sequence ID" value="PSAMB.scaffold3715size17125.g22306.t1"/>
    <property type="gene ID" value="PSAMB.scaffold3715size17125.g22306"/>
</dbReference>
<keyword evidence="7" id="KW-0819">tRNA processing</keyword>
<proteinExistence type="inferred from homology"/>
<accession>A0A914WDI8</accession>
<comment type="subcellular location">
    <subcellularLocation>
        <location evidence="2">Cytoplasm</location>
    </subcellularLocation>
    <subcellularLocation>
        <location evidence="1">Nucleus</location>
    </subcellularLocation>
</comment>
<evidence type="ECO:0000256" key="5">
    <source>
        <dbReference type="ARBA" id="ARBA00020265"/>
    </source>
</evidence>
<evidence type="ECO:0000256" key="3">
    <source>
        <dbReference type="ARBA" id="ARBA00005043"/>
    </source>
</evidence>
<comment type="pathway">
    <text evidence="3">tRNA modification; 5-methoxycarbonylmethyl-2-thiouridine-tRNA biosynthesis.</text>
</comment>
<dbReference type="GO" id="GO:0008023">
    <property type="term" value="C:transcription elongation factor complex"/>
    <property type="evidence" value="ECO:0007669"/>
    <property type="project" value="TreeGrafter"/>
</dbReference>
<evidence type="ECO:0000256" key="7">
    <source>
        <dbReference type="ARBA" id="ARBA00022694"/>
    </source>
</evidence>
<evidence type="ECO:0000256" key="4">
    <source>
        <dbReference type="ARBA" id="ARBA00007573"/>
    </source>
</evidence>
<dbReference type="GO" id="GO:0005737">
    <property type="term" value="C:cytoplasm"/>
    <property type="evidence" value="ECO:0007669"/>
    <property type="project" value="UniProtKB-SubCell"/>
</dbReference>
<comment type="similarity">
    <text evidence="4">Belongs to the ELP4 family.</text>
</comment>
<evidence type="ECO:0000256" key="8">
    <source>
        <dbReference type="ARBA" id="ARBA00023242"/>
    </source>
</evidence>
<evidence type="ECO:0000313" key="10">
    <source>
        <dbReference type="WBParaSite" id="PSAMB.scaffold3715size17125.g22306.t1"/>
    </source>
</evidence>
<evidence type="ECO:0000256" key="1">
    <source>
        <dbReference type="ARBA" id="ARBA00004123"/>
    </source>
</evidence>
<reference evidence="10" key="1">
    <citation type="submission" date="2022-11" db="UniProtKB">
        <authorList>
            <consortium name="WormBaseParasite"/>
        </authorList>
    </citation>
    <scope>IDENTIFICATION</scope>
</reference>
<keyword evidence="8" id="KW-0539">Nucleus</keyword>
<evidence type="ECO:0000313" key="9">
    <source>
        <dbReference type="Proteomes" id="UP000887566"/>
    </source>
</evidence>
<sequence length="348" mass="37742">MSFQKVGASKVPFIEGTQASVRSQQLLTSTGIGALDALLGGGLPAGAMVAIEEDAGNAYAPYFLRYFLAEGCVHKQSLFVVGSRSEAKDILSNLPAASEGSAPEEPAVAADVDQMKIAWRYETVGKVQSTIGRNTQAQNFDLATKMGSEVIDRCQVTTYPDGQGSSLSYEQLFEKLLASLKTDCHSKVSGGKKNLLRIAIESIGSPLWVDDDGMSKLVKFLLLLKTFLRHSYAVALLTVPSLAMDEKAAHKVHRYCDAVFRLESFSDTDRQAVGAFADAHGLFHIVKLPALHVVSSALPESVDLCFKLKRRRLAIEILHLPPAIGEETDDLTKQFSCSTNISKSKIDF</sequence>
<evidence type="ECO:0000256" key="2">
    <source>
        <dbReference type="ARBA" id="ARBA00004496"/>
    </source>
</evidence>
<dbReference type="Proteomes" id="UP000887566">
    <property type="component" value="Unplaced"/>
</dbReference>
<dbReference type="AlphaFoldDB" id="A0A914WDI8"/>
<dbReference type="PANTHER" id="PTHR12896">
    <property type="entry name" value="PAX6 NEIGHBOR PROTEIN PAXNEB"/>
    <property type="match status" value="1"/>
</dbReference>
<name>A0A914WDI8_9BILA</name>
<keyword evidence="6" id="KW-0963">Cytoplasm</keyword>
<keyword evidence="9" id="KW-1185">Reference proteome</keyword>
<dbReference type="GO" id="GO:0002098">
    <property type="term" value="P:tRNA wobble uridine modification"/>
    <property type="evidence" value="ECO:0007669"/>
    <property type="project" value="InterPro"/>
</dbReference>
<organism evidence="9 10">
    <name type="scientific">Plectus sambesii</name>
    <dbReference type="NCBI Taxonomy" id="2011161"/>
    <lineage>
        <taxon>Eukaryota</taxon>
        <taxon>Metazoa</taxon>
        <taxon>Ecdysozoa</taxon>
        <taxon>Nematoda</taxon>
        <taxon>Chromadorea</taxon>
        <taxon>Plectida</taxon>
        <taxon>Plectina</taxon>
        <taxon>Plectoidea</taxon>
        <taxon>Plectidae</taxon>
        <taxon>Plectus</taxon>
    </lineage>
</organism>
<dbReference type="CDD" id="cd19494">
    <property type="entry name" value="Elp4"/>
    <property type="match status" value="1"/>
</dbReference>
<dbReference type="PANTHER" id="PTHR12896:SF1">
    <property type="entry name" value="ELONGATOR COMPLEX PROTEIN 4"/>
    <property type="match status" value="1"/>
</dbReference>
<dbReference type="Gene3D" id="3.40.50.300">
    <property type="entry name" value="P-loop containing nucleotide triphosphate hydrolases"/>
    <property type="match status" value="1"/>
</dbReference>